<protein>
    <submittedName>
        <fullName evidence="2">cAMP-binding domain of CRP or a regulatory subunit of cAMP-dependent protein kinases</fullName>
    </submittedName>
</protein>
<evidence type="ECO:0000313" key="3">
    <source>
        <dbReference type="Proteomes" id="UP000199643"/>
    </source>
</evidence>
<dbReference type="AlphaFoldDB" id="A0A1G7R469"/>
<keyword evidence="2" id="KW-0418">Kinase</keyword>
<evidence type="ECO:0000259" key="1">
    <source>
        <dbReference type="PROSITE" id="PS50042"/>
    </source>
</evidence>
<reference evidence="3" key="1">
    <citation type="submission" date="2016-10" db="EMBL/GenBank/DDBJ databases">
        <authorList>
            <person name="Varghese N."/>
            <person name="Submissions S."/>
        </authorList>
    </citation>
    <scope>NUCLEOTIDE SEQUENCE [LARGE SCALE GENOMIC DNA]</scope>
    <source>
        <strain evidence="3">DSM 17933</strain>
    </source>
</reference>
<accession>A0A1G7R469</accession>
<proteinExistence type="predicted"/>
<dbReference type="EMBL" id="FNCH01000003">
    <property type="protein sequence ID" value="SDG05572.1"/>
    <property type="molecule type" value="Genomic_DNA"/>
</dbReference>
<keyword evidence="3" id="KW-1185">Reference proteome</keyword>
<dbReference type="InterPro" id="IPR018490">
    <property type="entry name" value="cNMP-bd_dom_sf"/>
</dbReference>
<sequence length="189" mass="22238">MSFELKTHLEEIISLTDQEFEHIVSHFKPKTLKKHQYLIQEDEFVNHIYFVVKGLLKATFTDANGKEYIIQFAMENWWLSDFRAFYGHVKSITNISCLENSELLSISKDNLDQLCRESHKMEHFFRIKNSLGYVGLQQRVLSLLTTNPKERFEQLAQQYPQLMQRLSKTIIAAYLGISRETLSRLSTKT</sequence>
<dbReference type="InterPro" id="IPR000595">
    <property type="entry name" value="cNMP-bd_dom"/>
</dbReference>
<dbReference type="Gene3D" id="2.60.120.10">
    <property type="entry name" value="Jelly Rolls"/>
    <property type="match status" value="1"/>
</dbReference>
<gene>
    <name evidence="2" type="ORF">SAMN05421827_10365</name>
</gene>
<dbReference type="Pfam" id="PF00027">
    <property type="entry name" value="cNMP_binding"/>
    <property type="match status" value="1"/>
</dbReference>
<organism evidence="2 3">
    <name type="scientific">Pedobacter terrae</name>
    <dbReference type="NCBI Taxonomy" id="405671"/>
    <lineage>
        <taxon>Bacteria</taxon>
        <taxon>Pseudomonadati</taxon>
        <taxon>Bacteroidota</taxon>
        <taxon>Sphingobacteriia</taxon>
        <taxon>Sphingobacteriales</taxon>
        <taxon>Sphingobacteriaceae</taxon>
        <taxon>Pedobacter</taxon>
    </lineage>
</organism>
<dbReference type="Proteomes" id="UP000199643">
    <property type="component" value="Unassembled WGS sequence"/>
</dbReference>
<dbReference type="CDD" id="cd00038">
    <property type="entry name" value="CAP_ED"/>
    <property type="match status" value="1"/>
</dbReference>
<keyword evidence="2" id="KW-0808">Transferase</keyword>
<dbReference type="GO" id="GO:0016301">
    <property type="term" value="F:kinase activity"/>
    <property type="evidence" value="ECO:0007669"/>
    <property type="project" value="UniProtKB-KW"/>
</dbReference>
<dbReference type="RefSeq" id="WP_090497506.1">
    <property type="nucleotide sequence ID" value="NZ_FNCH01000003.1"/>
</dbReference>
<feature type="domain" description="Cyclic nucleotide-binding" evidence="1">
    <location>
        <begin position="11"/>
        <end position="114"/>
    </location>
</feature>
<dbReference type="PROSITE" id="PS50042">
    <property type="entry name" value="CNMP_BINDING_3"/>
    <property type="match status" value="1"/>
</dbReference>
<evidence type="ECO:0000313" key="2">
    <source>
        <dbReference type="EMBL" id="SDG05572.1"/>
    </source>
</evidence>
<dbReference type="STRING" id="405671.SAMN05421827_10365"/>
<name>A0A1G7R469_9SPHI</name>
<dbReference type="OrthoDB" id="1092431at2"/>
<dbReference type="SUPFAM" id="SSF51206">
    <property type="entry name" value="cAMP-binding domain-like"/>
    <property type="match status" value="1"/>
</dbReference>
<dbReference type="InterPro" id="IPR014710">
    <property type="entry name" value="RmlC-like_jellyroll"/>
</dbReference>